<reference evidence="2 3" key="1">
    <citation type="journal article" date="2014" name="BMC Genomics">
        <title>Comparison of environmental and isolate Sulfobacillus genomes reveals diverse carbon, sulfur, nitrogen, and hydrogen metabolisms.</title>
        <authorList>
            <person name="Justice N.B."/>
            <person name="Norman A."/>
            <person name="Brown C.T."/>
            <person name="Singh A."/>
            <person name="Thomas B.C."/>
            <person name="Banfield J.F."/>
        </authorList>
    </citation>
    <scope>NUCLEOTIDE SEQUENCE [LARGE SCALE GENOMIC DNA]</scope>
    <source>
        <strain evidence="2">AMDSBA1</strain>
    </source>
</reference>
<feature type="non-terminal residue" evidence="2">
    <location>
        <position position="108"/>
    </location>
</feature>
<sequence length="108" mass="11560">MYRPLLGVSKIGHPWAMAGGTSAQHAITRGDRFWGNRRIHRTVAPGDLISPVLKGIREALMTWDGTDPKDGTPLSLGDGAKRSTERSQAGHRNRPVKTGCGGMASLVS</sequence>
<name>A0A2T2WGF8_9FIRM</name>
<evidence type="ECO:0000256" key="1">
    <source>
        <dbReference type="SAM" id="MobiDB-lite"/>
    </source>
</evidence>
<dbReference type="EMBL" id="PXYT01000137">
    <property type="protein sequence ID" value="PSR21327.1"/>
    <property type="molecule type" value="Genomic_DNA"/>
</dbReference>
<gene>
    <name evidence="2" type="ORF">C7B43_21350</name>
</gene>
<dbReference type="AlphaFoldDB" id="A0A2T2WGF8"/>
<protein>
    <submittedName>
        <fullName evidence="2">Uncharacterized protein</fullName>
    </submittedName>
</protein>
<evidence type="ECO:0000313" key="3">
    <source>
        <dbReference type="Proteomes" id="UP000242699"/>
    </source>
</evidence>
<dbReference type="Proteomes" id="UP000242699">
    <property type="component" value="Unassembled WGS sequence"/>
</dbReference>
<proteinExistence type="predicted"/>
<organism evidence="2 3">
    <name type="scientific">Sulfobacillus benefaciens</name>
    <dbReference type="NCBI Taxonomy" id="453960"/>
    <lineage>
        <taxon>Bacteria</taxon>
        <taxon>Bacillati</taxon>
        <taxon>Bacillota</taxon>
        <taxon>Clostridia</taxon>
        <taxon>Eubacteriales</taxon>
        <taxon>Clostridiales Family XVII. Incertae Sedis</taxon>
        <taxon>Sulfobacillus</taxon>
    </lineage>
</organism>
<feature type="region of interest" description="Disordered" evidence="1">
    <location>
        <begin position="63"/>
        <end position="108"/>
    </location>
</feature>
<accession>A0A2T2WGF8</accession>
<comment type="caution">
    <text evidence="2">The sequence shown here is derived from an EMBL/GenBank/DDBJ whole genome shotgun (WGS) entry which is preliminary data.</text>
</comment>
<evidence type="ECO:0000313" key="2">
    <source>
        <dbReference type="EMBL" id="PSR21327.1"/>
    </source>
</evidence>